<evidence type="ECO:0000313" key="1">
    <source>
        <dbReference type="EMBL" id="SVE51656.1"/>
    </source>
</evidence>
<organism evidence="1">
    <name type="scientific">marine metagenome</name>
    <dbReference type="NCBI Taxonomy" id="408172"/>
    <lineage>
        <taxon>unclassified sequences</taxon>
        <taxon>metagenomes</taxon>
        <taxon>ecological metagenomes</taxon>
    </lineage>
</organism>
<sequence length="29" mass="3224">MKIAITPLGLLRKHRRTTTSIIYALIAAT</sequence>
<dbReference type="EMBL" id="UINC01222745">
    <property type="protein sequence ID" value="SVE51656.1"/>
    <property type="molecule type" value="Genomic_DNA"/>
</dbReference>
<gene>
    <name evidence="1" type="ORF">METZ01_LOCUS504510</name>
</gene>
<accession>A0A383E4C6</accession>
<protein>
    <submittedName>
        <fullName evidence="1">Uncharacterized protein</fullName>
    </submittedName>
</protein>
<reference evidence="1" key="1">
    <citation type="submission" date="2018-05" db="EMBL/GenBank/DDBJ databases">
        <authorList>
            <person name="Lanie J.A."/>
            <person name="Ng W.-L."/>
            <person name="Kazmierczak K.M."/>
            <person name="Andrzejewski T.M."/>
            <person name="Davidsen T.M."/>
            <person name="Wayne K.J."/>
            <person name="Tettelin H."/>
            <person name="Glass J.I."/>
            <person name="Rusch D."/>
            <person name="Podicherti R."/>
            <person name="Tsui H.-C.T."/>
            <person name="Winkler M.E."/>
        </authorList>
    </citation>
    <scope>NUCLEOTIDE SEQUENCE</scope>
</reference>
<proteinExistence type="predicted"/>
<name>A0A383E4C6_9ZZZZ</name>
<dbReference type="AlphaFoldDB" id="A0A383E4C6"/>
<feature type="non-terminal residue" evidence="1">
    <location>
        <position position="29"/>
    </location>
</feature>